<protein>
    <submittedName>
        <fullName evidence="4">Clavaminate synthase-like protein</fullName>
    </submittedName>
</protein>
<dbReference type="EMBL" id="JBFTWV010000020">
    <property type="protein sequence ID" value="KAL2797324.1"/>
    <property type="molecule type" value="Genomic_DNA"/>
</dbReference>
<gene>
    <name evidence="4" type="ORF">BJX66DRAFT_323496</name>
</gene>
<dbReference type="PROSITE" id="PS51471">
    <property type="entry name" value="FE2OG_OXY"/>
    <property type="match status" value="1"/>
</dbReference>
<name>A0ABR4GFC1_9EURO</name>
<dbReference type="InterPro" id="IPR005123">
    <property type="entry name" value="Oxoglu/Fe-dep_dioxygenase_dom"/>
</dbReference>
<comment type="similarity">
    <text evidence="1 2">Belongs to the iron/ascorbate-dependent oxidoreductase family.</text>
</comment>
<dbReference type="InterPro" id="IPR027443">
    <property type="entry name" value="IPNS-like_sf"/>
</dbReference>
<evidence type="ECO:0000313" key="4">
    <source>
        <dbReference type="EMBL" id="KAL2797324.1"/>
    </source>
</evidence>
<evidence type="ECO:0000256" key="2">
    <source>
        <dbReference type="RuleBase" id="RU003682"/>
    </source>
</evidence>
<dbReference type="Gene3D" id="2.60.120.330">
    <property type="entry name" value="B-lactam Antibiotic, Isopenicillin N Synthase, Chain"/>
    <property type="match status" value="1"/>
</dbReference>
<keyword evidence="2" id="KW-0479">Metal-binding</keyword>
<dbReference type="SUPFAM" id="SSF51197">
    <property type="entry name" value="Clavaminate synthase-like"/>
    <property type="match status" value="1"/>
</dbReference>
<accession>A0ABR4GFC1</accession>
<evidence type="ECO:0000256" key="1">
    <source>
        <dbReference type="ARBA" id="ARBA00008056"/>
    </source>
</evidence>
<keyword evidence="2" id="KW-0560">Oxidoreductase</keyword>
<evidence type="ECO:0000259" key="3">
    <source>
        <dbReference type="PROSITE" id="PS51471"/>
    </source>
</evidence>
<dbReference type="InterPro" id="IPR050231">
    <property type="entry name" value="Iron_ascorbate_oxido_reductase"/>
</dbReference>
<keyword evidence="5" id="KW-1185">Reference proteome</keyword>
<proteinExistence type="inferred from homology"/>
<dbReference type="Pfam" id="PF14226">
    <property type="entry name" value="DIOX_N"/>
    <property type="match status" value="1"/>
</dbReference>
<dbReference type="PANTHER" id="PTHR47990">
    <property type="entry name" value="2-OXOGLUTARATE (2OG) AND FE(II)-DEPENDENT OXYGENASE SUPERFAMILY PROTEIN-RELATED"/>
    <property type="match status" value="1"/>
</dbReference>
<dbReference type="Pfam" id="PF03171">
    <property type="entry name" value="2OG-FeII_Oxy"/>
    <property type="match status" value="1"/>
</dbReference>
<organism evidence="4 5">
    <name type="scientific">Aspergillus keveii</name>
    <dbReference type="NCBI Taxonomy" id="714993"/>
    <lineage>
        <taxon>Eukaryota</taxon>
        <taxon>Fungi</taxon>
        <taxon>Dikarya</taxon>
        <taxon>Ascomycota</taxon>
        <taxon>Pezizomycotina</taxon>
        <taxon>Eurotiomycetes</taxon>
        <taxon>Eurotiomycetidae</taxon>
        <taxon>Eurotiales</taxon>
        <taxon>Aspergillaceae</taxon>
        <taxon>Aspergillus</taxon>
        <taxon>Aspergillus subgen. Nidulantes</taxon>
    </lineage>
</organism>
<keyword evidence="2" id="KW-0408">Iron</keyword>
<dbReference type="Proteomes" id="UP001610563">
    <property type="component" value="Unassembled WGS sequence"/>
</dbReference>
<evidence type="ECO:0000313" key="5">
    <source>
        <dbReference type="Proteomes" id="UP001610563"/>
    </source>
</evidence>
<sequence>MAIKTLDFQQFLSTDANVHTRFCTELCRTLSIYGFAKIRNTTLSNAVIDEVFGYSRSFFALPNDVKTKAKHPEAPNPHRGWSALGQERLWKISEFEKDKQRTEGYNEFRESFDQGAADDELFPNRWVDEPDLPGFRPFMEEFYRSCDALHTHLVRAISTGLNLPTALLPSKHKHNTSELRIVHYPAIPCSALRGNMRIGEHSDFGTLTLLLQDSVGGLQVEDQRENGRFIPVEPEDGYEVVINVGDCLQRWTNRRLRSANHRVMLPEGKDVDSDEVLQDRYSVAYFGKPDRDVVVDSLPECLGSGDVAQYTDHLTALQYNQLKLTRTYG</sequence>
<comment type="caution">
    <text evidence="4">The sequence shown here is derived from an EMBL/GenBank/DDBJ whole genome shotgun (WGS) entry which is preliminary data.</text>
</comment>
<dbReference type="InterPro" id="IPR026992">
    <property type="entry name" value="DIOX_N"/>
</dbReference>
<dbReference type="InterPro" id="IPR044861">
    <property type="entry name" value="IPNS-like_FE2OG_OXY"/>
</dbReference>
<reference evidence="4 5" key="1">
    <citation type="submission" date="2024-07" db="EMBL/GenBank/DDBJ databases">
        <title>Section-level genome sequencing and comparative genomics of Aspergillus sections Usti and Cavernicolus.</title>
        <authorList>
            <consortium name="Lawrence Berkeley National Laboratory"/>
            <person name="Nybo J.L."/>
            <person name="Vesth T.C."/>
            <person name="Theobald S."/>
            <person name="Frisvad J.C."/>
            <person name="Larsen T.O."/>
            <person name="Kjaerboelling I."/>
            <person name="Rothschild-Mancinelli K."/>
            <person name="Lyhne E.K."/>
            <person name="Kogle M.E."/>
            <person name="Barry K."/>
            <person name="Clum A."/>
            <person name="Na H."/>
            <person name="Ledsgaard L."/>
            <person name="Lin J."/>
            <person name="Lipzen A."/>
            <person name="Kuo A."/>
            <person name="Riley R."/>
            <person name="Mondo S."/>
            <person name="Labutti K."/>
            <person name="Haridas S."/>
            <person name="Pangalinan J."/>
            <person name="Salamov A.A."/>
            <person name="Simmons B.A."/>
            <person name="Magnuson J.K."/>
            <person name="Chen J."/>
            <person name="Drula E."/>
            <person name="Henrissat B."/>
            <person name="Wiebenga A."/>
            <person name="Lubbers R.J."/>
            <person name="Gomes A.C."/>
            <person name="Makela M.R."/>
            <person name="Stajich J."/>
            <person name="Grigoriev I.V."/>
            <person name="Mortensen U.H."/>
            <person name="De Vries R.P."/>
            <person name="Baker S.E."/>
            <person name="Andersen M.R."/>
        </authorList>
    </citation>
    <scope>NUCLEOTIDE SEQUENCE [LARGE SCALE GENOMIC DNA]</scope>
    <source>
        <strain evidence="4 5">CBS 209.92</strain>
    </source>
</reference>
<feature type="domain" description="Fe2OG dioxygenase" evidence="3">
    <location>
        <begin position="175"/>
        <end position="289"/>
    </location>
</feature>